<accession>A0A243TS00</accession>
<name>A0A243TS00_CITFR</name>
<reference evidence="3" key="1">
    <citation type="journal article" date="2018" name="Genome Biol.">
        <title>SKESA: strategic k-mer extension for scrupulous assemblies.</title>
        <authorList>
            <person name="Souvorov A."/>
            <person name="Agarwala R."/>
            <person name="Lipman D.J."/>
        </authorList>
    </citation>
    <scope>NUCLEOTIDE SEQUENCE</scope>
    <source>
        <strain evidence="3">O50</strain>
    </source>
</reference>
<evidence type="ECO:0000313" key="5">
    <source>
        <dbReference type="Proteomes" id="UP001164536"/>
    </source>
</evidence>
<evidence type="ECO:0000256" key="1">
    <source>
        <dbReference type="SAM" id="MobiDB-lite"/>
    </source>
</evidence>
<keyword evidence="2" id="KW-0472">Membrane</keyword>
<evidence type="ECO:0000313" key="4">
    <source>
        <dbReference type="EMBL" id="WAZ56268.1"/>
    </source>
</evidence>
<keyword evidence="5" id="KW-1185">Reference proteome</keyword>
<gene>
    <name evidence="3" type="ORF">I9Y29_001125</name>
    <name evidence="4" type="ORF">O4000_18495</name>
</gene>
<sequence length="240" mass="27580">MARNNKQRPPRSNTSKKNSKDKTVRIPFHKKINGFILWLAATGLLAFLGNYIFDFLTGDVQVKYVKSSGRNYEFNLTNKSSTDQVIEQFRIVPDLTQKVIYRITKDVTGVFTKNGVSIPGGNTSSMPAYEYKEMNGYILDARSEVNFLVPPLVARDYAEPEYAVVFAEYKTKSNNKYMEKLESVLIKLNVRDGVKRQKYLIVNNFWTPISNDNLVDAIRIACRDDDLFARSDECRNYINN</sequence>
<proteinExistence type="predicted"/>
<dbReference type="Proteomes" id="UP000855471">
    <property type="component" value="Unassembled WGS sequence"/>
</dbReference>
<organism evidence="3">
    <name type="scientific">Citrobacter freundii</name>
    <dbReference type="NCBI Taxonomy" id="546"/>
    <lineage>
        <taxon>Bacteria</taxon>
        <taxon>Pseudomonadati</taxon>
        <taxon>Pseudomonadota</taxon>
        <taxon>Gammaproteobacteria</taxon>
        <taxon>Enterobacterales</taxon>
        <taxon>Enterobacteriaceae</taxon>
        <taxon>Citrobacter</taxon>
        <taxon>Citrobacter freundii complex</taxon>
    </lineage>
</organism>
<dbReference type="EMBL" id="CP114564">
    <property type="protein sequence ID" value="WAZ56268.1"/>
    <property type="molecule type" value="Genomic_DNA"/>
</dbReference>
<evidence type="ECO:0000313" key="3">
    <source>
        <dbReference type="EMBL" id="HAT3896717.1"/>
    </source>
</evidence>
<dbReference type="RefSeq" id="WP_032948651.1">
    <property type="nucleotide sequence ID" value="NZ_AP028314.1"/>
</dbReference>
<dbReference type="EMBL" id="DACSXJ010000004">
    <property type="protein sequence ID" value="HAT3896717.1"/>
    <property type="molecule type" value="Genomic_DNA"/>
</dbReference>
<keyword evidence="2" id="KW-0812">Transmembrane</keyword>
<dbReference type="AlphaFoldDB" id="A0A243TS00"/>
<feature type="transmembrane region" description="Helical" evidence="2">
    <location>
        <begin position="35"/>
        <end position="53"/>
    </location>
</feature>
<protein>
    <submittedName>
        <fullName evidence="3">Uncharacterized protein</fullName>
    </submittedName>
</protein>
<reference evidence="3" key="2">
    <citation type="submission" date="2020-09" db="EMBL/GenBank/DDBJ databases">
        <authorList>
            <consortium name="NCBI Pathogen Detection Project"/>
        </authorList>
    </citation>
    <scope>NUCLEOTIDE SEQUENCE</scope>
    <source>
        <strain evidence="3">O50</strain>
    </source>
</reference>
<dbReference type="Proteomes" id="UP001164536">
    <property type="component" value="Chromosome"/>
</dbReference>
<keyword evidence="2" id="KW-1133">Transmembrane helix</keyword>
<reference evidence="4" key="3">
    <citation type="submission" date="2022-12" db="EMBL/GenBank/DDBJ databases">
        <title>2953647.</title>
        <authorList>
            <person name="Hergert J."/>
            <person name="Casey R."/>
            <person name="Wagner J."/>
            <person name="Young E.L."/>
            <person name="Oakeson K.F."/>
        </authorList>
    </citation>
    <scope>NUCLEOTIDE SEQUENCE</scope>
    <source>
        <strain evidence="4">2953647</strain>
    </source>
</reference>
<evidence type="ECO:0000256" key="2">
    <source>
        <dbReference type="SAM" id="Phobius"/>
    </source>
</evidence>
<feature type="region of interest" description="Disordered" evidence="1">
    <location>
        <begin position="1"/>
        <end position="23"/>
    </location>
</feature>